<dbReference type="RefSeq" id="WP_150279050.1">
    <property type="nucleotide sequence ID" value="NZ_BMFF01000008.1"/>
</dbReference>
<dbReference type="EMBL" id="BMFF01000008">
    <property type="protein sequence ID" value="GGD09898.1"/>
    <property type="molecule type" value="Genomic_DNA"/>
</dbReference>
<keyword evidence="2" id="KW-1185">Reference proteome</keyword>
<gene>
    <name evidence="1" type="ORF">GCM10007418_31190</name>
</gene>
<organism evidence="1 2">
    <name type="scientific">Halopseudomonas salina</name>
    <dbReference type="NCBI Taxonomy" id="1323744"/>
    <lineage>
        <taxon>Bacteria</taxon>
        <taxon>Pseudomonadati</taxon>
        <taxon>Pseudomonadota</taxon>
        <taxon>Gammaproteobacteria</taxon>
        <taxon>Pseudomonadales</taxon>
        <taxon>Pseudomonadaceae</taxon>
        <taxon>Halopseudomonas</taxon>
    </lineage>
</organism>
<protein>
    <submittedName>
        <fullName evidence="1">Uncharacterized protein</fullName>
    </submittedName>
</protein>
<reference evidence="2" key="1">
    <citation type="journal article" date="2019" name="Int. J. Syst. Evol. Microbiol.">
        <title>The Global Catalogue of Microorganisms (GCM) 10K type strain sequencing project: providing services to taxonomists for standard genome sequencing and annotation.</title>
        <authorList>
            <consortium name="The Broad Institute Genomics Platform"/>
            <consortium name="The Broad Institute Genome Sequencing Center for Infectious Disease"/>
            <person name="Wu L."/>
            <person name="Ma J."/>
        </authorList>
    </citation>
    <scope>NUCLEOTIDE SEQUENCE [LARGE SCALE GENOMIC DNA]</scope>
    <source>
        <strain evidence="2">CGMCC 1.12482</strain>
    </source>
</reference>
<dbReference type="Proteomes" id="UP000638188">
    <property type="component" value="Unassembled WGS sequence"/>
</dbReference>
<evidence type="ECO:0000313" key="1">
    <source>
        <dbReference type="EMBL" id="GGD09898.1"/>
    </source>
</evidence>
<accession>A0ABQ1Q2S2</accession>
<name>A0ABQ1Q2S2_9GAMM</name>
<comment type="caution">
    <text evidence="1">The sequence shown here is derived from an EMBL/GenBank/DDBJ whole genome shotgun (WGS) entry which is preliminary data.</text>
</comment>
<proteinExistence type="predicted"/>
<evidence type="ECO:0000313" key="2">
    <source>
        <dbReference type="Proteomes" id="UP000638188"/>
    </source>
</evidence>
<sequence>MNIETYSDLISAAAKQAEPQRLLFVFAAAELPEGATAEQIEQFQRGEGGVLTPVLCVDKLPDEAEDFEAIVAESDRTGMHWDVAFVSAMSGRGGMPSNSDEAEQPLKMMMEQIQAGMISQFLALSRSGDIIQLY</sequence>